<sequence length="101" mass="11394">MKLQKRKRATKGGTADETRRERQRRRRRQGATATSSFSHWSGCCVEEEEEEDQPGPHGILPPLSGYNKQEAPVTGATSNRNHQLQLLLEPVTVQPYQPRAA</sequence>
<organism evidence="2 3">
    <name type="scientific">Sphagnum jensenii</name>
    <dbReference type="NCBI Taxonomy" id="128206"/>
    <lineage>
        <taxon>Eukaryota</taxon>
        <taxon>Viridiplantae</taxon>
        <taxon>Streptophyta</taxon>
        <taxon>Embryophyta</taxon>
        <taxon>Bryophyta</taxon>
        <taxon>Sphagnophytina</taxon>
        <taxon>Sphagnopsida</taxon>
        <taxon>Sphagnales</taxon>
        <taxon>Sphagnaceae</taxon>
        <taxon>Sphagnum</taxon>
    </lineage>
</organism>
<reference evidence="2" key="1">
    <citation type="submission" date="2024-03" db="EMBL/GenBank/DDBJ databases">
        <authorList>
            <consortium name="ELIXIR-Norway"/>
            <consortium name="Elixir Norway"/>
        </authorList>
    </citation>
    <scope>NUCLEOTIDE SEQUENCE</scope>
</reference>
<dbReference type="EMBL" id="OZ023706">
    <property type="protein sequence ID" value="CAK9876869.1"/>
    <property type="molecule type" value="Genomic_DNA"/>
</dbReference>
<feature type="region of interest" description="Disordered" evidence="1">
    <location>
        <begin position="1"/>
        <end position="81"/>
    </location>
</feature>
<evidence type="ECO:0000256" key="1">
    <source>
        <dbReference type="SAM" id="MobiDB-lite"/>
    </source>
</evidence>
<evidence type="ECO:0000313" key="2">
    <source>
        <dbReference type="EMBL" id="CAK9876869.1"/>
    </source>
</evidence>
<accession>A0ABP1BM74</accession>
<proteinExistence type="predicted"/>
<gene>
    <name evidence="2" type="ORF">CSSPJE1EN2_LOCUS18911</name>
</gene>
<dbReference type="Proteomes" id="UP001497522">
    <property type="component" value="Chromosome 5"/>
</dbReference>
<name>A0ABP1BM74_9BRYO</name>
<protein>
    <submittedName>
        <fullName evidence="2">Uncharacterized protein</fullName>
    </submittedName>
</protein>
<feature type="compositionally biased region" description="Basic residues" evidence="1">
    <location>
        <begin position="1"/>
        <end position="10"/>
    </location>
</feature>
<keyword evidence="3" id="KW-1185">Reference proteome</keyword>
<evidence type="ECO:0000313" key="3">
    <source>
        <dbReference type="Proteomes" id="UP001497522"/>
    </source>
</evidence>